<dbReference type="Proteomes" id="UP000315252">
    <property type="component" value="Unassembled WGS sequence"/>
</dbReference>
<dbReference type="OrthoDB" id="165038at2"/>
<dbReference type="EMBL" id="VHSH01000009">
    <property type="protein sequence ID" value="TQV75763.1"/>
    <property type="molecule type" value="Genomic_DNA"/>
</dbReference>
<dbReference type="Gene3D" id="3.40.1620.10">
    <property type="entry name" value="YefM-like domain"/>
    <property type="match status" value="1"/>
</dbReference>
<evidence type="ECO:0000313" key="5">
    <source>
        <dbReference type="Proteomes" id="UP000315252"/>
    </source>
</evidence>
<reference evidence="4 5" key="1">
    <citation type="submission" date="2019-06" db="EMBL/GenBank/DDBJ databases">
        <title>Whole genome sequence for Rhodospirillaceae sp. R148.</title>
        <authorList>
            <person name="Wang G."/>
        </authorList>
    </citation>
    <scope>NUCLEOTIDE SEQUENCE [LARGE SCALE GENOMIC DNA]</scope>
    <source>
        <strain evidence="4 5">R148</strain>
    </source>
</reference>
<dbReference type="NCBIfam" id="TIGR01552">
    <property type="entry name" value="phd_fam"/>
    <property type="match status" value="1"/>
</dbReference>
<protein>
    <recommendedName>
        <fullName evidence="2">Antitoxin</fullName>
    </recommendedName>
</protein>
<accession>A0A545TEW4</accession>
<keyword evidence="5" id="KW-1185">Reference proteome</keyword>
<name>A0A545TEW4_9PROT</name>
<comment type="similarity">
    <text evidence="1 2">Belongs to the phD/YefM antitoxin family.</text>
</comment>
<evidence type="ECO:0000313" key="4">
    <source>
        <dbReference type="EMBL" id="TQV75763.1"/>
    </source>
</evidence>
<dbReference type="Pfam" id="PF02604">
    <property type="entry name" value="PhdYeFM_antitox"/>
    <property type="match status" value="1"/>
</dbReference>
<comment type="function">
    <text evidence="2">Antitoxin component of a type II toxin-antitoxin (TA) system.</text>
</comment>
<evidence type="ECO:0000256" key="1">
    <source>
        <dbReference type="ARBA" id="ARBA00009981"/>
    </source>
</evidence>
<dbReference type="SUPFAM" id="SSF143120">
    <property type="entry name" value="YefM-like"/>
    <property type="match status" value="1"/>
</dbReference>
<gene>
    <name evidence="4" type="ORF">FKG95_22900</name>
</gene>
<dbReference type="InterPro" id="IPR036165">
    <property type="entry name" value="YefM-like_sf"/>
</dbReference>
<dbReference type="InterPro" id="IPR006442">
    <property type="entry name" value="Antitoxin_Phd/YefM"/>
</dbReference>
<organism evidence="4 5">
    <name type="scientific">Denitrobaculum tricleocarpae</name>
    <dbReference type="NCBI Taxonomy" id="2591009"/>
    <lineage>
        <taxon>Bacteria</taxon>
        <taxon>Pseudomonadati</taxon>
        <taxon>Pseudomonadota</taxon>
        <taxon>Alphaproteobacteria</taxon>
        <taxon>Rhodospirillales</taxon>
        <taxon>Rhodospirillaceae</taxon>
        <taxon>Denitrobaculum</taxon>
    </lineage>
</organism>
<evidence type="ECO:0000256" key="2">
    <source>
        <dbReference type="RuleBase" id="RU362080"/>
    </source>
</evidence>
<feature type="region of interest" description="Disordered" evidence="3">
    <location>
        <begin position="59"/>
        <end position="78"/>
    </location>
</feature>
<comment type="caution">
    <text evidence="4">The sequence shown here is derived from an EMBL/GenBank/DDBJ whole genome shotgun (WGS) entry which is preliminary data.</text>
</comment>
<dbReference type="AlphaFoldDB" id="A0A545TEW4"/>
<sequence length="78" mass="8359">MRFTVDEAQTHFSKLLAAVESGEEVTIYRDGKAVVVCVPAKPPAPFPFGIWAKDGTESPSLDHMVGPTDASLLGNKDD</sequence>
<evidence type="ECO:0000256" key="3">
    <source>
        <dbReference type="SAM" id="MobiDB-lite"/>
    </source>
</evidence>
<dbReference type="RefSeq" id="WP_142898751.1">
    <property type="nucleotide sequence ID" value="NZ_ML660060.1"/>
</dbReference>
<proteinExistence type="inferred from homology"/>